<gene>
    <name evidence="1" type="ORF">SAMN04488008_101125</name>
</gene>
<keyword evidence="2" id="KW-1185">Reference proteome</keyword>
<proteinExistence type="predicted"/>
<sequence length="113" mass="12807">MENTFHIEEAFLGANKNIVYSSYNEEYAFQTVKSQNYKKISGVIPKLSKGKHLPLRIKIHGLGIVESINLVEYFSSFSIINSSAQFQSFAIKIVSALFCITKGSAFWKKNIHQ</sequence>
<protein>
    <submittedName>
        <fullName evidence="1">Uncharacterized protein</fullName>
    </submittedName>
</protein>
<organism evidence="1 2">
    <name type="scientific">Maribacter orientalis</name>
    <dbReference type="NCBI Taxonomy" id="228957"/>
    <lineage>
        <taxon>Bacteria</taxon>
        <taxon>Pseudomonadati</taxon>
        <taxon>Bacteroidota</taxon>
        <taxon>Flavobacteriia</taxon>
        <taxon>Flavobacteriales</taxon>
        <taxon>Flavobacteriaceae</taxon>
        <taxon>Maribacter</taxon>
    </lineage>
</organism>
<dbReference type="EMBL" id="FNZN01000001">
    <property type="protein sequence ID" value="SEK24267.1"/>
    <property type="molecule type" value="Genomic_DNA"/>
</dbReference>
<reference evidence="2" key="1">
    <citation type="submission" date="2016-10" db="EMBL/GenBank/DDBJ databases">
        <authorList>
            <person name="Varghese N."/>
            <person name="Submissions S."/>
        </authorList>
    </citation>
    <scope>NUCLEOTIDE SEQUENCE [LARGE SCALE GENOMIC DNA]</scope>
    <source>
        <strain evidence="2">DSM 16471</strain>
    </source>
</reference>
<evidence type="ECO:0000313" key="1">
    <source>
        <dbReference type="EMBL" id="SEK24267.1"/>
    </source>
</evidence>
<dbReference type="Proteomes" id="UP000198990">
    <property type="component" value="Unassembled WGS sequence"/>
</dbReference>
<evidence type="ECO:0000313" key="2">
    <source>
        <dbReference type="Proteomes" id="UP000198990"/>
    </source>
</evidence>
<accession>A0A1H7FG91</accession>
<dbReference type="RefSeq" id="WP_091618722.1">
    <property type="nucleotide sequence ID" value="NZ_FNZN01000001.1"/>
</dbReference>
<name>A0A1H7FG91_9FLAO</name>
<dbReference type="STRING" id="228957.SAMN04488008_101125"/>
<dbReference type="AlphaFoldDB" id="A0A1H7FG91"/>